<reference evidence="5" key="1">
    <citation type="submission" date="2021-02" db="EMBL/GenBank/DDBJ databases">
        <authorList>
            <person name="Nowell W R."/>
        </authorList>
    </citation>
    <scope>NUCLEOTIDE SEQUENCE</scope>
</reference>
<sequence length="48" mass="5669">VLKLYAWEPAFIRRVLDIRENELICIRKKAIVSAISTFAWTFTPILVY</sequence>
<proteinExistence type="predicted"/>
<feature type="domain" description="ABC transmembrane type-1" evidence="4">
    <location>
        <begin position="1"/>
        <end position="48"/>
    </location>
</feature>
<name>A0A8S2YW73_9BILA</name>
<keyword evidence="3" id="KW-0472">Membrane</keyword>
<protein>
    <recommendedName>
        <fullName evidence="4">ABC transmembrane type-1 domain-containing protein</fullName>
    </recommendedName>
</protein>
<dbReference type="AlphaFoldDB" id="A0A8S2YW73"/>
<keyword evidence="2" id="KW-1133">Transmembrane helix</keyword>
<dbReference type="Proteomes" id="UP000682733">
    <property type="component" value="Unassembled WGS sequence"/>
</dbReference>
<dbReference type="PROSITE" id="PS50929">
    <property type="entry name" value="ABC_TM1F"/>
    <property type="match status" value="1"/>
</dbReference>
<dbReference type="InterPro" id="IPR011527">
    <property type="entry name" value="ABC1_TM_dom"/>
</dbReference>
<evidence type="ECO:0000256" key="2">
    <source>
        <dbReference type="ARBA" id="ARBA00022989"/>
    </source>
</evidence>
<feature type="non-terminal residue" evidence="5">
    <location>
        <position position="1"/>
    </location>
</feature>
<dbReference type="GO" id="GO:0016020">
    <property type="term" value="C:membrane"/>
    <property type="evidence" value="ECO:0007669"/>
    <property type="project" value="InterPro"/>
</dbReference>
<evidence type="ECO:0000313" key="5">
    <source>
        <dbReference type="EMBL" id="CAF4580458.1"/>
    </source>
</evidence>
<accession>A0A8S2YW73</accession>
<evidence type="ECO:0000256" key="3">
    <source>
        <dbReference type="ARBA" id="ARBA00023136"/>
    </source>
</evidence>
<dbReference type="GO" id="GO:0005524">
    <property type="term" value="F:ATP binding"/>
    <property type="evidence" value="ECO:0007669"/>
    <property type="project" value="InterPro"/>
</dbReference>
<evidence type="ECO:0000313" key="6">
    <source>
        <dbReference type="Proteomes" id="UP000682733"/>
    </source>
</evidence>
<evidence type="ECO:0000256" key="1">
    <source>
        <dbReference type="ARBA" id="ARBA00022692"/>
    </source>
</evidence>
<dbReference type="Gene3D" id="1.20.1560.10">
    <property type="entry name" value="ABC transporter type 1, transmembrane domain"/>
    <property type="match status" value="1"/>
</dbReference>
<dbReference type="EMBL" id="CAJOBA010121185">
    <property type="protein sequence ID" value="CAF4580458.1"/>
    <property type="molecule type" value="Genomic_DNA"/>
</dbReference>
<organism evidence="5 6">
    <name type="scientific">Didymodactylos carnosus</name>
    <dbReference type="NCBI Taxonomy" id="1234261"/>
    <lineage>
        <taxon>Eukaryota</taxon>
        <taxon>Metazoa</taxon>
        <taxon>Spiralia</taxon>
        <taxon>Gnathifera</taxon>
        <taxon>Rotifera</taxon>
        <taxon>Eurotatoria</taxon>
        <taxon>Bdelloidea</taxon>
        <taxon>Philodinida</taxon>
        <taxon>Philodinidae</taxon>
        <taxon>Didymodactylos</taxon>
    </lineage>
</organism>
<evidence type="ECO:0000259" key="4">
    <source>
        <dbReference type="PROSITE" id="PS50929"/>
    </source>
</evidence>
<dbReference type="GO" id="GO:0140359">
    <property type="term" value="F:ABC-type transporter activity"/>
    <property type="evidence" value="ECO:0007669"/>
    <property type="project" value="InterPro"/>
</dbReference>
<dbReference type="InterPro" id="IPR036640">
    <property type="entry name" value="ABC1_TM_sf"/>
</dbReference>
<gene>
    <name evidence="5" type="ORF">TMI583_LOCUS50382</name>
</gene>
<comment type="caution">
    <text evidence="5">The sequence shown here is derived from an EMBL/GenBank/DDBJ whole genome shotgun (WGS) entry which is preliminary data.</text>
</comment>
<keyword evidence="1" id="KW-0812">Transmembrane</keyword>